<proteinExistence type="predicted"/>
<name>A0A3B0MHZ4_9GAMM</name>
<evidence type="ECO:0008006" key="2">
    <source>
        <dbReference type="Google" id="ProtNLM"/>
    </source>
</evidence>
<evidence type="ECO:0000313" key="1">
    <source>
        <dbReference type="EMBL" id="SSW95024.1"/>
    </source>
</evidence>
<organism evidence="1">
    <name type="scientific">Arsenophonus endosymbiont of Trialeurodes vaporariorum</name>
    <dbReference type="NCBI Taxonomy" id="235567"/>
    <lineage>
        <taxon>Bacteria</taxon>
        <taxon>Pseudomonadati</taxon>
        <taxon>Pseudomonadota</taxon>
        <taxon>Gammaproteobacteria</taxon>
        <taxon>Enterobacterales</taxon>
        <taxon>Morganellaceae</taxon>
        <taxon>Arsenophonus</taxon>
    </lineage>
</organism>
<gene>
    <name evidence="1" type="ORF">ARTV_0680</name>
</gene>
<reference evidence="1" key="1">
    <citation type="submission" date="2018-04" db="EMBL/GenBank/DDBJ databases">
        <authorList>
            <person name="Go L.Y."/>
            <person name="Mitchell J.A."/>
        </authorList>
    </citation>
    <scope>NUCLEOTIDE SEQUENCE</scope>
    <source>
        <strain evidence="1">ARTV</strain>
    </source>
</reference>
<dbReference type="Pfam" id="PF10109">
    <property type="entry name" value="Phage_TAC_7"/>
    <property type="match status" value="1"/>
</dbReference>
<dbReference type="AlphaFoldDB" id="A0A3B0MHZ4"/>
<accession>A0A3B0MHZ4</accession>
<dbReference type="InterPro" id="IPR019289">
    <property type="entry name" value="Phage_tail_E/E"/>
</dbReference>
<protein>
    <recommendedName>
        <fullName evidence="2">Phage tail protein E</fullName>
    </recommendedName>
</protein>
<dbReference type="EMBL" id="UFQR01000002">
    <property type="protein sequence ID" value="SSW95024.1"/>
    <property type="molecule type" value="Genomic_DNA"/>
</dbReference>
<sequence>MTESKTAVNTDNQITVTLDEPLQRGNTTINEIIIRKPNSGALRGVRLYALMEMDVDSAALVLPRVTTPALTKAEIFSLAPCDLVSLITELTSFLVPKSALIASPNS</sequence>